<evidence type="ECO:0000256" key="2">
    <source>
        <dbReference type="ARBA" id="ARBA00022691"/>
    </source>
</evidence>
<dbReference type="InterPro" id="IPR007197">
    <property type="entry name" value="rSAM"/>
</dbReference>
<dbReference type="EMBL" id="BART01000350">
    <property type="protein sequence ID" value="GAG71021.1"/>
    <property type="molecule type" value="Genomic_DNA"/>
</dbReference>
<dbReference type="GO" id="GO:0003824">
    <property type="term" value="F:catalytic activity"/>
    <property type="evidence" value="ECO:0007669"/>
    <property type="project" value="InterPro"/>
</dbReference>
<dbReference type="GO" id="GO:0005737">
    <property type="term" value="C:cytoplasm"/>
    <property type="evidence" value="ECO:0007669"/>
    <property type="project" value="TreeGrafter"/>
</dbReference>
<evidence type="ECO:0000256" key="5">
    <source>
        <dbReference type="ARBA" id="ARBA00023014"/>
    </source>
</evidence>
<dbReference type="GO" id="GO:0051539">
    <property type="term" value="F:4 iron, 4 sulfur cluster binding"/>
    <property type="evidence" value="ECO:0007669"/>
    <property type="project" value="UniProtKB-KW"/>
</dbReference>
<protein>
    <submittedName>
        <fullName evidence="6">Uncharacterized protein</fullName>
    </submittedName>
</protein>
<gene>
    <name evidence="6" type="ORF">S01H4_01784</name>
</gene>
<evidence type="ECO:0000256" key="4">
    <source>
        <dbReference type="ARBA" id="ARBA00023004"/>
    </source>
</evidence>
<dbReference type="GO" id="GO:0046872">
    <property type="term" value="F:metal ion binding"/>
    <property type="evidence" value="ECO:0007669"/>
    <property type="project" value="UniProtKB-KW"/>
</dbReference>
<dbReference type="SUPFAM" id="SSF102114">
    <property type="entry name" value="Radical SAM enzymes"/>
    <property type="match status" value="1"/>
</dbReference>
<proteinExistence type="predicted"/>
<keyword evidence="5" id="KW-0411">Iron-sulfur</keyword>
<evidence type="ECO:0000313" key="6">
    <source>
        <dbReference type="EMBL" id="GAG71021.1"/>
    </source>
</evidence>
<dbReference type="InterPro" id="IPR058240">
    <property type="entry name" value="rSAM_sf"/>
</dbReference>
<dbReference type="AlphaFoldDB" id="X1BG67"/>
<keyword evidence="1" id="KW-0004">4Fe-4S</keyword>
<name>X1BG67_9ZZZZ</name>
<dbReference type="GO" id="GO:0033588">
    <property type="term" value="C:elongator holoenzyme complex"/>
    <property type="evidence" value="ECO:0007669"/>
    <property type="project" value="TreeGrafter"/>
</dbReference>
<evidence type="ECO:0000256" key="1">
    <source>
        <dbReference type="ARBA" id="ARBA00022485"/>
    </source>
</evidence>
<reference evidence="6" key="1">
    <citation type="journal article" date="2014" name="Front. Microbiol.">
        <title>High frequency of phylogenetically diverse reductive dehalogenase-homologous genes in deep subseafloor sedimentary metagenomes.</title>
        <authorList>
            <person name="Kawai M."/>
            <person name="Futagami T."/>
            <person name="Toyoda A."/>
            <person name="Takaki Y."/>
            <person name="Nishi S."/>
            <person name="Hori S."/>
            <person name="Arai W."/>
            <person name="Tsubouchi T."/>
            <person name="Morono Y."/>
            <person name="Uchiyama I."/>
            <person name="Ito T."/>
            <person name="Fujiyama A."/>
            <person name="Inagaki F."/>
            <person name="Takami H."/>
        </authorList>
    </citation>
    <scope>NUCLEOTIDE SEQUENCE</scope>
    <source>
        <strain evidence="6">Expedition CK06-06</strain>
    </source>
</reference>
<accession>X1BG67</accession>
<evidence type="ECO:0000256" key="3">
    <source>
        <dbReference type="ARBA" id="ARBA00022723"/>
    </source>
</evidence>
<keyword evidence="2" id="KW-0949">S-adenosyl-L-methionine</keyword>
<dbReference type="GO" id="GO:0005634">
    <property type="term" value="C:nucleus"/>
    <property type="evidence" value="ECO:0007669"/>
    <property type="project" value="TreeGrafter"/>
</dbReference>
<keyword evidence="3" id="KW-0479">Metal-binding</keyword>
<dbReference type="GO" id="GO:0002926">
    <property type="term" value="P:tRNA wobble base 5-methoxycarbonylmethyl-2-thiouridinylation"/>
    <property type="evidence" value="ECO:0007669"/>
    <property type="project" value="TreeGrafter"/>
</dbReference>
<comment type="caution">
    <text evidence="6">The sequence shown here is derived from an EMBL/GenBank/DDBJ whole genome shotgun (WGS) entry which is preliminary data.</text>
</comment>
<dbReference type="InterPro" id="IPR039661">
    <property type="entry name" value="ELP3"/>
</dbReference>
<dbReference type="SFLD" id="SFLDS00029">
    <property type="entry name" value="Radical_SAM"/>
    <property type="match status" value="1"/>
</dbReference>
<dbReference type="PANTHER" id="PTHR11135:SF2">
    <property type="entry name" value="ELONGATOR COMPLEX PROTEIN 3"/>
    <property type="match status" value="1"/>
</dbReference>
<dbReference type="PANTHER" id="PTHR11135">
    <property type="entry name" value="HISTONE ACETYLTRANSFERASE-RELATED"/>
    <property type="match status" value="1"/>
</dbReference>
<keyword evidence="4" id="KW-0408">Iron</keyword>
<organism evidence="6">
    <name type="scientific">marine sediment metagenome</name>
    <dbReference type="NCBI Taxonomy" id="412755"/>
    <lineage>
        <taxon>unclassified sequences</taxon>
        <taxon>metagenomes</taxon>
        <taxon>ecological metagenomes</taxon>
    </lineage>
</organism>
<sequence length="242" mass="28139">MVLINTEELIIKRAYEKNAFTPKSFFKVKMGVLGELREPIPKKSELLAAYRNLVKKGEVEKNERLEKLLRLHKIRTLSGVAIVAILTRPTYCPGECVYCPTEYEMPKSYLSDEPAVMRAIRSNFDPERQVSLRLEALEKTGHFTDKIEIIILGGTFTAFKKEYQKYFIWKTFDALNKKGSKNIENAMRLNETAKHRCVGLTIETRPDLLDENEVIRLRNLGVTRVEIGVLLRNLRRFYYLHL</sequence>